<feature type="active site" description="Nucleophile" evidence="5">
    <location>
        <position position="152"/>
    </location>
</feature>
<dbReference type="PIRSF" id="PIRSF001097">
    <property type="entry name" value="Agarase"/>
    <property type="match status" value="1"/>
</dbReference>
<gene>
    <name evidence="8" type="ORF">JIN87_02990</name>
</gene>
<evidence type="ECO:0000313" key="8">
    <source>
        <dbReference type="EMBL" id="MBK1875816.1"/>
    </source>
</evidence>
<comment type="caution">
    <text evidence="8">The sequence shown here is derived from an EMBL/GenBank/DDBJ whole genome shotgun (WGS) entry which is preliminary data.</text>
</comment>
<organism evidence="8 9">
    <name type="scientific">Pelagicoccus mobilis</name>
    <dbReference type="NCBI Taxonomy" id="415221"/>
    <lineage>
        <taxon>Bacteria</taxon>
        <taxon>Pseudomonadati</taxon>
        <taxon>Verrucomicrobiota</taxon>
        <taxon>Opitutia</taxon>
        <taxon>Puniceicoccales</taxon>
        <taxon>Pelagicoccaceae</taxon>
        <taxon>Pelagicoccus</taxon>
    </lineage>
</organism>
<feature type="signal peptide" evidence="6">
    <location>
        <begin position="1"/>
        <end position="27"/>
    </location>
</feature>
<protein>
    <recommendedName>
        <fullName evidence="7">GH16 domain-containing protein</fullName>
    </recommendedName>
</protein>
<dbReference type="InterPro" id="IPR000757">
    <property type="entry name" value="Beta-glucanase-like"/>
</dbReference>
<dbReference type="PROSITE" id="PS51257">
    <property type="entry name" value="PROKAR_LIPOPROTEIN"/>
    <property type="match status" value="1"/>
</dbReference>
<dbReference type="PROSITE" id="PS51762">
    <property type="entry name" value="GH16_2"/>
    <property type="match status" value="1"/>
</dbReference>
<keyword evidence="3" id="KW-0378">Hydrolase</keyword>
<evidence type="ECO:0000256" key="6">
    <source>
        <dbReference type="SAM" id="SignalP"/>
    </source>
</evidence>
<feature type="active site" description="Proton donor" evidence="5">
    <location>
        <position position="157"/>
    </location>
</feature>
<name>A0A934RSZ3_9BACT</name>
<evidence type="ECO:0000259" key="7">
    <source>
        <dbReference type="PROSITE" id="PS51762"/>
    </source>
</evidence>
<dbReference type="InterPro" id="IPR016287">
    <property type="entry name" value="Beta_agarase"/>
</dbReference>
<reference evidence="8" key="1">
    <citation type="submission" date="2021-01" db="EMBL/GenBank/DDBJ databases">
        <title>Modified the classification status of verrucomicrobia.</title>
        <authorList>
            <person name="Feng X."/>
        </authorList>
    </citation>
    <scope>NUCLEOTIDE SEQUENCE</scope>
    <source>
        <strain evidence="8">KCTC 13126</strain>
    </source>
</reference>
<dbReference type="InterPro" id="IPR013320">
    <property type="entry name" value="ConA-like_dom_sf"/>
</dbReference>
<dbReference type="GO" id="GO:0033916">
    <property type="term" value="F:beta-agarase activity"/>
    <property type="evidence" value="ECO:0007669"/>
    <property type="project" value="InterPro"/>
</dbReference>
<proteinExistence type="inferred from homology"/>
<comment type="similarity">
    <text evidence="1">Belongs to the glycosyl hydrolase 16 family.</text>
</comment>
<evidence type="ECO:0000313" key="9">
    <source>
        <dbReference type="Proteomes" id="UP000617628"/>
    </source>
</evidence>
<evidence type="ECO:0000256" key="4">
    <source>
        <dbReference type="ARBA" id="ARBA00023295"/>
    </source>
</evidence>
<evidence type="ECO:0000256" key="1">
    <source>
        <dbReference type="ARBA" id="ARBA00006865"/>
    </source>
</evidence>
<evidence type="ECO:0000256" key="3">
    <source>
        <dbReference type="ARBA" id="ARBA00022801"/>
    </source>
</evidence>
<dbReference type="GO" id="GO:0005975">
    <property type="term" value="P:carbohydrate metabolic process"/>
    <property type="evidence" value="ECO:0007669"/>
    <property type="project" value="InterPro"/>
</dbReference>
<evidence type="ECO:0000256" key="2">
    <source>
        <dbReference type="ARBA" id="ARBA00022729"/>
    </source>
</evidence>
<sequence>MKSIVLSRLAQTLCFAAFAACMSSAHAAPACCDSKEAALPTPPEGYAWEMNPYLSDEFNVDGLDTRKWMPKHPFWEGRDSYFTESNVSVSDGMLRLRSSLKNPRGKVKPKNITSAIMASNKPITEPGFYQARIKASDLSMTTAFWFQGDYSEIDVIENIGTPSLAESEWHEDTMAMNTHYYKEGWENDIDTPVKWTMPAKARDAFMVFGVWWLEDGTIRFYCNGEHVAEVKAGGDFDEPMYMYFDTEVFKWHGQPTKKSLLDESKNTFLVDWVRGWNLVAEDS</sequence>
<dbReference type="EMBL" id="JAENIL010000004">
    <property type="protein sequence ID" value="MBK1875816.1"/>
    <property type="molecule type" value="Genomic_DNA"/>
</dbReference>
<keyword evidence="2 6" id="KW-0732">Signal</keyword>
<dbReference type="RefSeq" id="WP_200354031.1">
    <property type="nucleotide sequence ID" value="NZ_JAENIL010000004.1"/>
</dbReference>
<dbReference type="SUPFAM" id="SSF49899">
    <property type="entry name" value="Concanavalin A-like lectins/glucanases"/>
    <property type="match status" value="1"/>
</dbReference>
<evidence type="ECO:0000256" key="5">
    <source>
        <dbReference type="PIRSR" id="PIRSR001097-50"/>
    </source>
</evidence>
<feature type="chain" id="PRO_5037979945" description="GH16 domain-containing protein" evidence="6">
    <location>
        <begin position="28"/>
        <end position="283"/>
    </location>
</feature>
<keyword evidence="4" id="KW-0326">Glycosidase</keyword>
<accession>A0A934RSZ3</accession>
<dbReference type="Gene3D" id="2.60.120.200">
    <property type="match status" value="1"/>
</dbReference>
<feature type="domain" description="GH16" evidence="7">
    <location>
        <begin position="34"/>
        <end position="281"/>
    </location>
</feature>
<keyword evidence="9" id="KW-1185">Reference proteome</keyword>
<dbReference type="AlphaFoldDB" id="A0A934RSZ3"/>
<dbReference type="Proteomes" id="UP000617628">
    <property type="component" value="Unassembled WGS sequence"/>
</dbReference>